<organism evidence="2">
    <name type="scientific">freshwater metagenome</name>
    <dbReference type="NCBI Taxonomy" id="449393"/>
    <lineage>
        <taxon>unclassified sequences</taxon>
        <taxon>metagenomes</taxon>
        <taxon>ecological metagenomes</taxon>
    </lineage>
</organism>
<proteinExistence type="predicted"/>
<keyword evidence="1" id="KW-1133">Transmembrane helix</keyword>
<evidence type="ECO:0000313" key="2">
    <source>
        <dbReference type="EMBL" id="CAB4679437.1"/>
    </source>
</evidence>
<dbReference type="AlphaFoldDB" id="A0A6J6MZW1"/>
<evidence type="ECO:0000256" key="1">
    <source>
        <dbReference type="SAM" id="Phobius"/>
    </source>
</evidence>
<name>A0A6J6MZW1_9ZZZZ</name>
<keyword evidence="1" id="KW-0472">Membrane</keyword>
<feature type="transmembrane region" description="Helical" evidence="1">
    <location>
        <begin position="15"/>
        <end position="38"/>
    </location>
</feature>
<keyword evidence="1" id="KW-0812">Transmembrane</keyword>
<reference evidence="2" key="1">
    <citation type="submission" date="2020-05" db="EMBL/GenBank/DDBJ databases">
        <authorList>
            <person name="Chiriac C."/>
            <person name="Salcher M."/>
            <person name="Ghai R."/>
            <person name="Kavagutti S V."/>
        </authorList>
    </citation>
    <scope>NUCLEOTIDE SEQUENCE</scope>
</reference>
<gene>
    <name evidence="2" type="ORF">UFOPK2373_00144</name>
</gene>
<sequence>MHLEAMAESTVQYPFPAFVFGAIAMGIFLALALVTWSYRDVANRHEHKGKDSHGSSH</sequence>
<dbReference type="EMBL" id="CAEZXL010000011">
    <property type="protein sequence ID" value="CAB4679437.1"/>
    <property type="molecule type" value="Genomic_DNA"/>
</dbReference>
<protein>
    <submittedName>
        <fullName evidence="2">Unannotated protein</fullName>
    </submittedName>
</protein>
<accession>A0A6J6MZW1</accession>